<evidence type="ECO:0000256" key="8">
    <source>
        <dbReference type="SAM" id="MobiDB-lite"/>
    </source>
</evidence>
<evidence type="ECO:0000256" key="7">
    <source>
        <dbReference type="ARBA" id="ARBA00023014"/>
    </source>
</evidence>
<dbReference type="InterPro" id="IPR050612">
    <property type="entry name" value="Prok_Mopterin_Oxidored"/>
</dbReference>
<dbReference type="PANTHER" id="PTHR43742">
    <property type="entry name" value="TRIMETHYLAMINE-N-OXIDE REDUCTASE"/>
    <property type="match status" value="1"/>
</dbReference>
<evidence type="ECO:0000256" key="5">
    <source>
        <dbReference type="ARBA" id="ARBA00023002"/>
    </source>
</evidence>
<protein>
    <submittedName>
        <fullName evidence="10">Anaerobic dehydrogenase, typically selenocysteine-containing</fullName>
    </submittedName>
</protein>
<gene>
    <name evidence="10" type="ordered locus">Terro_0186</name>
</gene>
<keyword evidence="6" id="KW-0408">Iron</keyword>
<dbReference type="Gene3D" id="2.20.25.90">
    <property type="entry name" value="ADC-like domains"/>
    <property type="match status" value="1"/>
</dbReference>
<dbReference type="InterPro" id="IPR006656">
    <property type="entry name" value="Mopterin_OxRdtase"/>
</dbReference>
<dbReference type="GO" id="GO:0043546">
    <property type="term" value="F:molybdopterin cofactor binding"/>
    <property type="evidence" value="ECO:0007669"/>
    <property type="project" value="InterPro"/>
</dbReference>
<dbReference type="InterPro" id="IPR006963">
    <property type="entry name" value="Mopterin_OxRdtase_4Fe-4S_dom"/>
</dbReference>
<dbReference type="SUPFAM" id="SSF53706">
    <property type="entry name" value="Formate dehydrogenase/DMSO reductase, domains 1-3"/>
    <property type="match status" value="1"/>
</dbReference>
<dbReference type="SUPFAM" id="SSF50692">
    <property type="entry name" value="ADC-like"/>
    <property type="match status" value="1"/>
</dbReference>
<dbReference type="Proteomes" id="UP000006056">
    <property type="component" value="Chromosome"/>
</dbReference>
<organism evidence="10 11">
    <name type="scientific">Terriglobus roseus (strain DSM 18391 / NRRL B-41598 / KBS 63)</name>
    <dbReference type="NCBI Taxonomy" id="926566"/>
    <lineage>
        <taxon>Bacteria</taxon>
        <taxon>Pseudomonadati</taxon>
        <taxon>Acidobacteriota</taxon>
        <taxon>Terriglobia</taxon>
        <taxon>Terriglobales</taxon>
        <taxon>Acidobacteriaceae</taxon>
        <taxon>Terriglobus</taxon>
    </lineage>
</organism>
<dbReference type="PATRIC" id="fig|926566.3.peg.190"/>
<evidence type="ECO:0000256" key="6">
    <source>
        <dbReference type="ARBA" id="ARBA00023004"/>
    </source>
</evidence>
<feature type="domain" description="4Fe-4S Mo/W bis-MGD-type" evidence="9">
    <location>
        <begin position="28"/>
        <end position="87"/>
    </location>
</feature>
<dbReference type="GO" id="GO:0046872">
    <property type="term" value="F:metal ion binding"/>
    <property type="evidence" value="ECO:0007669"/>
    <property type="project" value="UniProtKB-KW"/>
</dbReference>
<dbReference type="Pfam" id="PF00384">
    <property type="entry name" value="Molybdopterin"/>
    <property type="match status" value="1"/>
</dbReference>
<dbReference type="AlphaFoldDB" id="I3ZBB9"/>
<dbReference type="HOGENOM" id="CLU_000422_13_3_0"/>
<evidence type="ECO:0000256" key="3">
    <source>
        <dbReference type="ARBA" id="ARBA00022505"/>
    </source>
</evidence>
<dbReference type="Pfam" id="PF01568">
    <property type="entry name" value="Molydop_binding"/>
    <property type="match status" value="1"/>
</dbReference>
<dbReference type="KEGG" id="trs:Terro_0186"/>
<dbReference type="SMART" id="SM00926">
    <property type="entry name" value="Molybdop_Fe4S4"/>
    <property type="match status" value="1"/>
</dbReference>
<dbReference type="STRING" id="926566.Terro_0186"/>
<dbReference type="GO" id="GO:0016491">
    <property type="term" value="F:oxidoreductase activity"/>
    <property type="evidence" value="ECO:0007669"/>
    <property type="project" value="UniProtKB-KW"/>
</dbReference>
<feature type="region of interest" description="Disordered" evidence="8">
    <location>
        <begin position="1"/>
        <end position="27"/>
    </location>
</feature>
<evidence type="ECO:0000259" key="9">
    <source>
        <dbReference type="PROSITE" id="PS51669"/>
    </source>
</evidence>
<dbReference type="Gene3D" id="3.30.2070.10">
    <property type="entry name" value="Formate dehydrogenase/DMSO reductase"/>
    <property type="match status" value="1"/>
</dbReference>
<keyword evidence="5" id="KW-0560">Oxidoreductase</keyword>
<proteinExistence type="inferred from homology"/>
<dbReference type="GO" id="GO:0051536">
    <property type="term" value="F:iron-sulfur cluster binding"/>
    <property type="evidence" value="ECO:0007669"/>
    <property type="project" value="UniProtKB-KW"/>
</dbReference>
<evidence type="ECO:0000313" key="11">
    <source>
        <dbReference type="Proteomes" id="UP000006056"/>
    </source>
</evidence>
<accession>I3ZBB9</accession>
<reference evidence="10 11" key="1">
    <citation type="submission" date="2012-06" db="EMBL/GenBank/DDBJ databases">
        <title>Complete genome of Terriglobus roseus DSM 18391.</title>
        <authorList>
            <consortium name="US DOE Joint Genome Institute (JGI-PGF)"/>
            <person name="Lucas S."/>
            <person name="Copeland A."/>
            <person name="Lapidus A."/>
            <person name="Glavina del Rio T."/>
            <person name="Dalin E."/>
            <person name="Tice H."/>
            <person name="Bruce D."/>
            <person name="Goodwin L."/>
            <person name="Pitluck S."/>
            <person name="Peters L."/>
            <person name="Mikhailova N."/>
            <person name="Munk A.C.C."/>
            <person name="Kyrpides N."/>
            <person name="Mavromatis K."/>
            <person name="Ivanova N."/>
            <person name="Brettin T."/>
            <person name="Detter J.C."/>
            <person name="Han C."/>
            <person name="Larimer F."/>
            <person name="Land M."/>
            <person name="Hauser L."/>
            <person name="Markowitz V."/>
            <person name="Cheng J.-F."/>
            <person name="Hugenholtz P."/>
            <person name="Woyke T."/>
            <person name="Wu D."/>
            <person name="Brambilla E."/>
            <person name="Klenk H.-P."/>
            <person name="Eisen J.A."/>
        </authorList>
    </citation>
    <scope>NUCLEOTIDE SEQUENCE [LARGE SCALE GENOMIC DNA]</scope>
    <source>
        <strain evidence="11">DSM 18391 / NRRL B-41598 / KBS 63</strain>
    </source>
</reference>
<dbReference type="InterPro" id="IPR006655">
    <property type="entry name" value="Mopterin_OxRdtase_prok_CS"/>
</dbReference>
<dbReference type="PANTHER" id="PTHR43742:SF6">
    <property type="entry name" value="OXIDOREDUCTASE YYAE-RELATED"/>
    <property type="match status" value="1"/>
</dbReference>
<name>I3ZBB9_TERRK</name>
<keyword evidence="4" id="KW-0479">Metal-binding</keyword>
<dbReference type="Gene3D" id="2.40.40.20">
    <property type="match status" value="1"/>
</dbReference>
<dbReference type="Gene3D" id="3.40.228.10">
    <property type="entry name" value="Dimethylsulfoxide Reductase, domain 2"/>
    <property type="match status" value="1"/>
</dbReference>
<dbReference type="Gene3D" id="3.40.50.740">
    <property type="match status" value="1"/>
</dbReference>
<evidence type="ECO:0000256" key="4">
    <source>
        <dbReference type="ARBA" id="ARBA00022723"/>
    </source>
</evidence>
<dbReference type="Pfam" id="PF04879">
    <property type="entry name" value="Molybdop_Fe4S4"/>
    <property type="match status" value="1"/>
</dbReference>
<comment type="cofactor">
    <cofactor evidence="1">
        <name>Mo-bis(molybdopterin guanine dinucleotide)</name>
        <dbReference type="ChEBI" id="CHEBI:60539"/>
    </cofactor>
</comment>
<dbReference type="EMBL" id="CP003379">
    <property type="protein sequence ID" value="AFL86537.1"/>
    <property type="molecule type" value="Genomic_DNA"/>
</dbReference>
<sequence>MTTNGAGATAFSHDEDGKQSLAETTPRTRVVHTTCSLDCPDSCGVLATIDLGTNRVVRIAGDPAHPVTRGFLCGKVTRYLDRVYSPDRLLYPMRRRAGVAKGSLKPGEEHLAFERISWDEALDTIAARLQQISDTHGPESILPYSYAGTIGQLGYGSMDRRFFHRLGASQLDRTICASAGTAAFNSVYGVRVGPEPQSFAHAKLILAWGANLHGNSIHLWPFVEQARRNGARLVVIDPYQTKTARLADQHIAIRPGTDTALAMGMMHVILRDGLEDRDYIRDCTHGFGALRDRVMTADYAPEQVAITTGIDAEVIVALARAYATTKPAVIRVNYGIQRTDNGGTAARAVGMLPLMTGAWKHHGGGVMLSTSNAFGFNSAKLQMPELMRASPLGRDARTLNMSQLGEALTQVDDPAVHALFVYNSNPAAVAPNQSAVLRGMRRDDLFTVVHDCFFTDTADHADIVLPSPSFLEQDDVQGAYGHYFAQLSLRAMEPMGESRSNVRLFGQLAQRMGFPEPCFRETEEDLLAQALDTQHPWHQGITLEALKQQPMIALTLPRNDRGEFLPFADATWFRTPSGRGEFYSASLQQQGLDPLPAYAPTPERNDATQPLRMLARKADHWMNSTFANIPQHRNMEQARIGLGTLEIHPDDAAERNIAQDDTVAVANDRGSLNLTASLTHRVPRGTVAATLGWNKLAADGNGVNVLTSERLTDLGGGATFYATNVEVRLHTTATTPTSSDPVEAALA</sequence>
<comment type="similarity">
    <text evidence="2">Belongs to the prokaryotic molybdopterin-containing oxidoreductase family.</text>
</comment>
<evidence type="ECO:0000313" key="10">
    <source>
        <dbReference type="EMBL" id="AFL86537.1"/>
    </source>
</evidence>
<evidence type="ECO:0000256" key="1">
    <source>
        <dbReference type="ARBA" id="ARBA00001942"/>
    </source>
</evidence>
<dbReference type="CDD" id="cd02766">
    <property type="entry name" value="MopB_3"/>
    <property type="match status" value="1"/>
</dbReference>
<dbReference type="InterPro" id="IPR009010">
    <property type="entry name" value="Asp_de-COase-like_dom_sf"/>
</dbReference>
<keyword evidence="11" id="KW-1185">Reference proteome</keyword>
<dbReference type="eggNOG" id="COG0243">
    <property type="taxonomic scope" value="Bacteria"/>
</dbReference>
<dbReference type="PROSITE" id="PS00932">
    <property type="entry name" value="MOLYBDOPTERIN_PROK_3"/>
    <property type="match status" value="1"/>
</dbReference>
<dbReference type="OrthoDB" id="219031at2"/>
<evidence type="ECO:0000256" key="2">
    <source>
        <dbReference type="ARBA" id="ARBA00010312"/>
    </source>
</evidence>
<dbReference type="InterPro" id="IPR006657">
    <property type="entry name" value="MoPterin_dinucl-bd_dom"/>
</dbReference>
<keyword evidence="3" id="KW-0500">Molybdenum</keyword>
<keyword evidence="7" id="KW-0411">Iron-sulfur</keyword>
<dbReference type="PROSITE" id="PS51669">
    <property type="entry name" value="4FE4S_MOW_BIS_MGD"/>
    <property type="match status" value="1"/>
</dbReference>